<evidence type="ECO:0000256" key="6">
    <source>
        <dbReference type="ARBA" id="ARBA00022630"/>
    </source>
</evidence>
<dbReference type="UniPathway" id="UPA00070">
    <property type="reaction ID" value="UER00946"/>
</dbReference>
<dbReference type="InterPro" id="IPR013785">
    <property type="entry name" value="Aldolase_TIM"/>
</dbReference>
<evidence type="ECO:0000259" key="13">
    <source>
        <dbReference type="Pfam" id="PF01180"/>
    </source>
</evidence>
<keyword evidence="7 11" id="KW-0288">FMN</keyword>
<dbReference type="NCBIfam" id="NF003645">
    <property type="entry name" value="PRK05286.1-2"/>
    <property type="match status" value="1"/>
</dbReference>
<dbReference type="InterPro" id="IPR050074">
    <property type="entry name" value="DHO_dehydrogenase"/>
</dbReference>
<name>A0A8H5B5V6_9AGAR</name>
<comment type="cofactor">
    <cofactor evidence="11">
        <name>FMN</name>
        <dbReference type="ChEBI" id="CHEBI:58210"/>
    </cofactor>
    <text evidence="11">Binds 1 FMN per subunit.</text>
</comment>
<dbReference type="InterPro" id="IPR005720">
    <property type="entry name" value="Dihydroorotate_DH_cat"/>
</dbReference>
<dbReference type="NCBIfam" id="TIGR01036">
    <property type="entry name" value="pyrD_sub2"/>
    <property type="match status" value="1"/>
</dbReference>
<sequence>MPLLSHGVARGSLRASKHARTLFTRPAPAKRTPIQTGIYTTAFVLSAGLFTMYYFDCRSALHRYVLTPVLRNVVDPEAGHKFAVKTLRSGLAPRDPVDDDERLQCELWGQKLSNPVGLAAGFDKEGEAIDGLFNLGFSWVEIGSVTPKPQPGNPRPRMFRLEEDGAVINRYGFPSEGHSSVLARVRARIPTFFQGSDRAALKDEAMLAVNLGKNKESAPESIDDFVAGVRTFGPYSDVLVVNVSSPNTPGLRGLQNKDVLEKLLAGVTKARDELPPSPLTRRRPKIVLKIAPDLMDLQIEEMGTVIRNSKIDGVIVSNTTIQRPKHLASVNKSEVGGLSGPPIKPFSIKAMKTMRQQLPSSIPVIGCGGIASGRDALEYAKAGASMVQVYTSFGYDGVGACRRIKDELAEELKKEGASWEQVAKRAVDELSWKEPPPASKQDPEVPPENTVQQLVSDAEGLKSMLEKLEVEQKETA</sequence>
<dbReference type="Pfam" id="PF01180">
    <property type="entry name" value="DHO_dh"/>
    <property type="match status" value="1"/>
</dbReference>
<dbReference type="PANTHER" id="PTHR48109">
    <property type="entry name" value="DIHYDROOROTATE DEHYDROGENASE (QUINONE), MITOCHONDRIAL-RELATED"/>
    <property type="match status" value="1"/>
</dbReference>
<accession>A0A8H5B5V6</accession>
<dbReference type="GO" id="GO:0044205">
    <property type="term" value="P:'de novo' UMP biosynthetic process"/>
    <property type="evidence" value="ECO:0007669"/>
    <property type="project" value="UniProtKB-UniPathway"/>
</dbReference>
<comment type="pathway">
    <text evidence="2 11">Pyrimidine metabolism; UMP biosynthesis via de novo pathway; orotate from (S)-dihydroorotate (quinone route): step 1/1.</text>
</comment>
<dbReference type="NCBIfam" id="NF003652">
    <property type="entry name" value="PRK05286.2-5"/>
    <property type="match status" value="1"/>
</dbReference>
<evidence type="ECO:0000256" key="4">
    <source>
        <dbReference type="ARBA" id="ARBA00012791"/>
    </source>
</evidence>
<dbReference type="InterPro" id="IPR001295">
    <property type="entry name" value="Dihydroorotate_DH_CS"/>
</dbReference>
<evidence type="ECO:0000256" key="1">
    <source>
        <dbReference type="ARBA" id="ARBA00004370"/>
    </source>
</evidence>
<keyword evidence="9" id="KW-0472">Membrane</keyword>
<dbReference type="InterPro" id="IPR005719">
    <property type="entry name" value="Dihydroorotate_DH_2"/>
</dbReference>
<dbReference type="Proteomes" id="UP000567179">
    <property type="component" value="Unassembled WGS sequence"/>
</dbReference>
<evidence type="ECO:0000256" key="10">
    <source>
        <dbReference type="ARBA" id="ARBA00048639"/>
    </source>
</evidence>
<dbReference type="PANTHER" id="PTHR48109:SF4">
    <property type="entry name" value="DIHYDROOROTATE DEHYDROGENASE (QUINONE), MITOCHONDRIAL"/>
    <property type="match status" value="1"/>
</dbReference>
<dbReference type="EC" id="1.3.5.2" evidence="4 11"/>
<evidence type="ECO:0000256" key="9">
    <source>
        <dbReference type="ARBA" id="ARBA00023136"/>
    </source>
</evidence>
<dbReference type="GO" id="GO:0006207">
    <property type="term" value="P:'de novo' pyrimidine nucleobase biosynthetic process"/>
    <property type="evidence" value="ECO:0007669"/>
    <property type="project" value="InterPro"/>
</dbReference>
<evidence type="ECO:0000256" key="3">
    <source>
        <dbReference type="ARBA" id="ARBA00005359"/>
    </source>
</evidence>
<dbReference type="OrthoDB" id="14784at2759"/>
<keyword evidence="11" id="KW-0999">Mitochondrion inner membrane</keyword>
<dbReference type="SUPFAM" id="SSF51395">
    <property type="entry name" value="FMN-linked oxidoreductases"/>
    <property type="match status" value="1"/>
</dbReference>
<dbReference type="AlphaFoldDB" id="A0A8H5B5V6"/>
<evidence type="ECO:0000256" key="8">
    <source>
        <dbReference type="ARBA" id="ARBA00023002"/>
    </source>
</evidence>
<organism evidence="14 15">
    <name type="scientific">Psilocybe cf. subviscida</name>
    <dbReference type="NCBI Taxonomy" id="2480587"/>
    <lineage>
        <taxon>Eukaryota</taxon>
        <taxon>Fungi</taxon>
        <taxon>Dikarya</taxon>
        <taxon>Basidiomycota</taxon>
        <taxon>Agaricomycotina</taxon>
        <taxon>Agaricomycetes</taxon>
        <taxon>Agaricomycetidae</taxon>
        <taxon>Agaricales</taxon>
        <taxon>Agaricineae</taxon>
        <taxon>Strophariaceae</taxon>
        <taxon>Psilocybe</taxon>
    </lineage>
</organism>
<keyword evidence="6 11" id="KW-0285">Flavoprotein</keyword>
<keyword evidence="15" id="KW-1185">Reference proteome</keyword>
<evidence type="ECO:0000256" key="11">
    <source>
        <dbReference type="RuleBase" id="RU361255"/>
    </source>
</evidence>
<evidence type="ECO:0000313" key="14">
    <source>
        <dbReference type="EMBL" id="KAF5316628.1"/>
    </source>
</evidence>
<comment type="caution">
    <text evidence="14">The sequence shown here is derived from an EMBL/GenBank/DDBJ whole genome shotgun (WGS) entry which is preliminary data.</text>
</comment>
<dbReference type="Gene3D" id="3.20.20.70">
    <property type="entry name" value="Aldolase class I"/>
    <property type="match status" value="1"/>
</dbReference>
<reference evidence="14 15" key="1">
    <citation type="journal article" date="2020" name="ISME J.">
        <title>Uncovering the hidden diversity of litter-decomposition mechanisms in mushroom-forming fungi.</title>
        <authorList>
            <person name="Floudas D."/>
            <person name="Bentzer J."/>
            <person name="Ahren D."/>
            <person name="Johansson T."/>
            <person name="Persson P."/>
            <person name="Tunlid A."/>
        </authorList>
    </citation>
    <scope>NUCLEOTIDE SEQUENCE [LARGE SCALE GENOMIC DNA]</scope>
    <source>
        <strain evidence="14 15">CBS 101986</strain>
    </source>
</reference>
<dbReference type="PROSITE" id="PS00912">
    <property type="entry name" value="DHODEHASE_2"/>
    <property type="match status" value="1"/>
</dbReference>
<feature type="region of interest" description="Disordered" evidence="12">
    <location>
        <begin position="424"/>
        <end position="451"/>
    </location>
</feature>
<dbReference type="CDD" id="cd04738">
    <property type="entry name" value="DHOD_2_like"/>
    <property type="match status" value="1"/>
</dbReference>
<dbReference type="GO" id="GO:0106430">
    <property type="term" value="F:dihydroorotate dehydrogenase (quinone) activity"/>
    <property type="evidence" value="ECO:0007669"/>
    <property type="project" value="UniProtKB-EC"/>
</dbReference>
<evidence type="ECO:0000313" key="15">
    <source>
        <dbReference type="Proteomes" id="UP000567179"/>
    </source>
</evidence>
<gene>
    <name evidence="14" type="ORF">D9619_006674</name>
</gene>
<dbReference type="GO" id="GO:0005743">
    <property type="term" value="C:mitochondrial inner membrane"/>
    <property type="evidence" value="ECO:0007669"/>
    <property type="project" value="UniProtKB-SubCell"/>
</dbReference>
<dbReference type="EMBL" id="JAACJJ010000042">
    <property type="protein sequence ID" value="KAF5316628.1"/>
    <property type="molecule type" value="Genomic_DNA"/>
</dbReference>
<feature type="domain" description="Dihydroorotate dehydrogenase catalytic" evidence="13">
    <location>
        <begin position="103"/>
        <end position="412"/>
    </location>
</feature>
<evidence type="ECO:0000256" key="12">
    <source>
        <dbReference type="SAM" id="MobiDB-lite"/>
    </source>
</evidence>
<evidence type="ECO:0000256" key="2">
    <source>
        <dbReference type="ARBA" id="ARBA00005161"/>
    </source>
</evidence>
<evidence type="ECO:0000256" key="5">
    <source>
        <dbReference type="ARBA" id="ARBA00017599"/>
    </source>
</evidence>
<comment type="catalytic activity">
    <reaction evidence="10 11">
        <text>(S)-dihydroorotate + a quinone = orotate + a quinol</text>
        <dbReference type="Rhea" id="RHEA:30187"/>
        <dbReference type="ChEBI" id="CHEBI:24646"/>
        <dbReference type="ChEBI" id="CHEBI:30839"/>
        <dbReference type="ChEBI" id="CHEBI:30864"/>
        <dbReference type="ChEBI" id="CHEBI:132124"/>
        <dbReference type="EC" id="1.3.5.2"/>
    </reaction>
</comment>
<comment type="similarity">
    <text evidence="3 11">Belongs to the dihydroorotate dehydrogenase family. Type 2 subfamily.</text>
</comment>
<comment type="subcellular location">
    <subcellularLocation>
        <location evidence="1">Membrane</location>
    </subcellularLocation>
    <subcellularLocation>
        <location evidence="11">Mitochondrion inner membrane</location>
        <topology evidence="11">Single-pass membrane protein</topology>
    </subcellularLocation>
</comment>
<proteinExistence type="inferred from homology"/>
<dbReference type="PROSITE" id="PS00911">
    <property type="entry name" value="DHODEHASE_1"/>
    <property type="match status" value="1"/>
</dbReference>
<evidence type="ECO:0000256" key="7">
    <source>
        <dbReference type="ARBA" id="ARBA00022643"/>
    </source>
</evidence>
<keyword evidence="8 11" id="KW-0560">Oxidoreductase</keyword>
<protein>
    <recommendedName>
        <fullName evidence="5 11">Dihydroorotate dehydrogenase (quinone), mitochondrial</fullName>
        <shortName evidence="11">DHOdehase</shortName>
        <ecNumber evidence="4 11">1.3.5.2</ecNumber>
    </recommendedName>
</protein>
<keyword evidence="11" id="KW-0496">Mitochondrion</keyword>